<keyword evidence="2" id="KW-0479">Metal-binding</keyword>
<evidence type="ECO:0000256" key="1">
    <source>
        <dbReference type="ARBA" id="ARBA00008635"/>
    </source>
</evidence>
<gene>
    <name evidence="3" type="ORF">CLV32_2269</name>
</gene>
<dbReference type="SUPFAM" id="SSF109854">
    <property type="entry name" value="DinB/YfiT-like putative metalloenzymes"/>
    <property type="match status" value="1"/>
</dbReference>
<dbReference type="OrthoDB" id="9799598at2"/>
<dbReference type="Pfam" id="PF05163">
    <property type="entry name" value="DinB"/>
    <property type="match status" value="1"/>
</dbReference>
<name>A0A4R6IM91_9SPHI</name>
<comment type="similarity">
    <text evidence="1">Belongs to the DinB family.</text>
</comment>
<organism evidence="3 4">
    <name type="scientific">Pedobacter duraquae</name>
    <dbReference type="NCBI Taxonomy" id="425511"/>
    <lineage>
        <taxon>Bacteria</taxon>
        <taxon>Pseudomonadati</taxon>
        <taxon>Bacteroidota</taxon>
        <taxon>Sphingobacteriia</taxon>
        <taxon>Sphingobacteriales</taxon>
        <taxon>Sphingobacteriaceae</taxon>
        <taxon>Pedobacter</taxon>
    </lineage>
</organism>
<accession>A0A4R6IM91</accession>
<dbReference type="InterPro" id="IPR007837">
    <property type="entry name" value="DinB"/>
</dbReference>
<dbReference type="Proteomes" id="UP000295499">
    <property type="component" value="Unassembled WGS sequence"/>
</dbReference>
<evidence type="ECO:0000313" key="4">
    <source>
        <dbReference type="Proteomes" id="UP000295499"/>
    </source>
</evidence>
<reference evidence="3 4" key="1">
    <citation type="submission" date="2019-03" db="EMBL/GenBank/DDBJ databases">
        <title>Genomic Encyclopedia of Archaeal and Bacterial Type Strains, Phase II (KMG-II): from individual species to whole genera.</title>
        <authorList>
            <person name="Goeker M."/>
        </authorList>
    </citation>
    <scope>NUCLEOTIDE SEQUENCE [LARGE SCALE GENOMIC DNA]</scope>
    <source>
        <strain evidence="3 4">DSM 19034</strain>
    </source>
</reference>
<comment type="caution">
    <text evidence="3">The sequence shown here is derived from an EMBL/GenBank/DDBJ whole genome shotgun (WGS) entry which is preliminary data.</text>
</comment>
<dbReference type="AlphaFoldDB" id="A0A4R6IM91"/>
<dbReference type="InterPro" id="IPR034660">
    <property type="entry name" value="DinB/YfiT-like"/>
</dbReference>
<dbReference type="EMBL" id="SNWM01000002">
    <property type="protein sequence ID" value="TDO23280.1"/>
    <property type="molecule type" value="Genomic_DNA"/>
</dbReference>
<evidence type="ECO:0000256" key="2">
    <source>
        <dbReference type="ARBA" id="ARBA00022723"/>
    </source>
</evidence>
<keyword evidence="4" id="KW-1185">Reference proteome</keyword>
<evidence type="ECO:0000313" key="3">
    <source>
        <dbReference type="EMBL" id="TDO23280.1"/>
    </source>
</evidence>
<dbReference type="RefSeq" id="WP_133555335.1">
    <property type="nucleotide sequence ID" value="NZ_SNWM01000002.1"/>
</dbReference>
<proteinExistence type="inferred from homology"/>
<protein>
    <submittedName>
        <fullName evidence="3">DinB family protein</fullName>
    </submittedName>
</protein>
<sequence length="167" mass="19634">MKKELASQYRAVLKMLFDVIERCPDELWGNTSYENSFRRIAYHTLHFTALYLAESEGYFRPWHLHVPSYHSLGFQLPLPEHEFPGYTKQDLAAYNLKISEAVQQRIDKLDLSGPSGFEWLPMNKLELVLYSLRHIQHHTGQLVERLRQNGIKSIAWIDKGEPDNNFF</sequence>
<dbReference type="GO" id="GO:0046872">
    <property type="term" value="F:metal ion binding"/>
    <property type="evidence" value="ECO:0007669"/>
    <property type="project" value="UniProtKB-KW"/>
</dbReference>
<dbReference type="Gene3D" id="1.20.120.450">
    <property type="entry name" value="dinb family like domain"/>
    <property type="match status" value="1"/>
</dbReference>